<evidence type="ECO:0000313" key="1">
    <source>
        <dbReference type="EMBL" id="PZR05206.1"/>
    </source>
</evidence>
<dbReference type="Proteomes" id="UP000249061">
    <property type="component" value="Unassembled WGS sequence"/>
</dbReference>
<comment type="caution">
    <text evidence="1">The sequence shown here is derived from an EMBL/GenBank/DDBJ whole genome shotgun (WGS) entry which is preliminary data.</text>
</comment>
<dbReference type="Gene3D" id="3.30.530.20">
    <property type="match status" value="1"/>
</dbReference>
<protein>
    <recommendedName>
        <fullName evidence="3">SRPBCC family protein</fullName>
    </recommendedName>
</protein>
<dbReference type="SUPFAM" id="SSF55961">
    <property type="entry name" value="Bet v1-like"/>
    <property type="match status" value="1"/>
</dbReference>
<dbReference type="InterPro" id="IPR023393">
    <property type="entry name" value="START-like_dom_sf"/>
</dbReference>
<accession>A0A2W5SZZ9</accession>
<sequence>MFEAELPASAEVCFSEFIDLKRARLWLPGLKKLQVVRSDAQGRPLEVSYEFGDILSYALVYAYDDVAMRVRWVPSVGVRDGVSGFAAFAKSDRGCHFRYSLESFRGRSQTHEQDVGLAFERWIRSRATT</sequence>
<organism evidence="1 2">
    <name type="scientific">Archangium gephyra</name>
    <dbReference type="NCBI Taxonomy" id="48"/>
    <lineage>
        <taxon>Bacteria</taxon>
        <taxon>Pseudomonadati</taxon>
        <taxon>Myxococcota</taxon>
        <taxon>Myxococcia</taxon>
        <taxon>Myxococcales</taxon>
        <taxon>Cystobacterineae</taxon>
        <taxon>Archangiaceae</taxon>
        <taxon>Archangium</taxon>
    </lineage>
</organism>
<evidence type="ECO:0000313" key="2">
    <source>
        <dbReference type="Proteomes" id="UP000249061"/>
    </source>
</evidence>
<name>A0A2W5SZZ9_9BACT</name>
<gene>
    <name evidence="1" type="ORF">DI536_32715</name>
</gene>
<proteinExistence type="predicted"/>
<dbReference type="EMBL" id="QFQP01000047">
    <property type="protein sequence ID" value="PZR05206.1"/>
    <property type="molecule type" value="Genomic_DNA"/>
</dbReference>
<dbReference type="AlphaFoldDB" id="A0A2W5SZZ9"/>
<reference evidence="1 2" key="1">
    <citation type="submission" date="2017-08" db="EMBL/GenBank/DDBJ databases">
        <title>Infants hospitalized years apart are colonized by the same room-sourced microbial strains.</title>
        <authorList>
            <person name="Brooks B."/>
            <person name="Olm M.R."/>
            <person name="Firek B.A."/>
            <person name="Baker R."/>
            <person name="Thomas B.C."/>
            <person name="Morowitz M.J."/>
            <person name="Banfield J.F."/>
        </authorList>
    </citation>
    <scope>NUCLEOTIDE SEQUENCE [LARGE SCALE GENOMIC DNA]</scope>
    <source>
        <strain evidence="1">S2_003_000_R2_14</strain>
    </source>
</reference>
<evidence type="ECO:0008006" key="3">
    <source>
        <dbReference type="Google" id="ProtNLM"/>
    </source>
</evidence>